<evidence type="ECO:0000256" key="1">
    <source>
        <dbReference type="SAM" id="SignalP"/>
    </source>
</evidence>
<evidence type="ECO:0008006" key="3">
    <source>
        <dbReference type="Google" id="ProtNLM"/>
    </source>
</evidence>
<organism evidence="2">
    <name type="scientific">Salmonella enterica</name>
    <name type="common">Salmonella choleraesuis</name>
    <dbReference type="NCBI Taxonomy" id="28901"/>
    <lineage>
        <taxon>Bacteria</taxon>
        <taxon>Pseudomonadati</taxon>
        <taxon>Pseudomonadota</taxon>
        <taxon>Gammaproteobacteria</taxon>
        <taxon>Enterobacterales</taxon>
        <taxon>Enterobacteriaceae</taxon>
        <taxon>Salmonella</taxon>
    </lineage>
</organism>
<accession>A0A5U6SSD1</accession>
<gene>
    <name evidence="2" type="ORF">BRO79_23940</name>
</gene>
<name>A0A5U6SSD1_SALER</name>
<dbReference type="InterPro" id="IPR008966">
    <property type="entry name" value="Adhesion_dom_sf"/>
</dbReference>
<protein>
    <recommendedName>
        <fullName evidence="3">Type 1 fimbrial protein</fullName>
    </recommendedName>
</protein>
<reference evidence="2" key="1">
    <citation type="submission" date="2018-07" db="EMBL/GenBank/DDBJ databases">
        <authorList>
            <consortium name="GenomeTrakr network: Whole genome sequencing for foodborne pathogen traceback"/>
        </authorList>
    </citation>
    <scope>NUCLEOTIDE SEQUENCE</scope>
    <source>
        <strain evidence="2">CFSAN056582</strain>
    </source>
</reference>
<keyword evidence="1" id="KW-0732">Signal</keyword>
<evidence type="ECO:0000313" key="2">
    <source>
        <dbReference type="EMBL" id="EBR0846445.1"/>
    </source>
</evidence>
<proteinExistence type="predicted"/>
<feature type="signal peptide" evidence="1">
    <location>
        <begin position="1"/>
        <end position="23"/>
    </location>
</feature>
<comment type="caution">
    <text evidence="2">The sequence shown here is derived from an EMBL/GenBank/DDBJ whole genome shotgun (WGS) entry which is preliminary data.</text>
</comment>
<dbReference type="AlphaFoldDB" id="A0A5U6SSD1"/>
<sequence length="176" mass="18015">MKGMKSLFLLGTALAVMSSSALADTTGTQTFAANISGSTCVINGLNVTKTVSLVRNGVPSVDGGHNLIDPIDMSLSLTGCSSKSVDVGIDIRNGDVNHWGDVQLGGVAGLFTRVSIAKNGIHVPANNWGGAAKNYAITNGAANIPVFFQLMKGVASGKGINNGTFSYVADVVITEK</sequence>
<dbReference type="EMBL" id="AAGRCI010000042">
    <property type="protein sequence ID" value="EBR0846445.1"/>
    <property type="molecule type" value="Genomic_DNA"/>
</dbReference>
<feature type="chain" id="PRO_5026027686" description="Type 1 fimbrial protein" evidence="1">
    <location>
        <begin position="24"/>
        <end position="176"/>
    </location>
</feature>
<dbReference type="SUPFAM" id="SSF49401">
    <property type="entry name" value="Bacterial adhesins"/>
    <property type="match status" value="1"/>
</dbReference>